<feature type="transmembrane region" description="Helical" evidence="2">
    <location>
        <begin position="40"/>
        <end position="67"/>
    </location>
</feature>
<dbReference type="Proteomes" id="UP001168505">
    <property type="component" value="Unassembled WGS sequence"/>
</dbReference>
<dbReference type="RefSeq" id="WP_204537993.1">
    <property type="nucleotide sequence ID" value="NZ_JAUEIM010000007.1"/>
</dbReference>
<evidence type="ECO:0000313" key="5">
    <source>
        <dbReference type="EMBL" id="MDN0068284.1"/>
    </source>
</evidence>
<gene>
    <name evidence="3" type="ORF">K8U80_07485</name>
    <name evidence="4" type="ORF">QVN30_07020</name>
    <name evidence="5" type="ORF">QVN40_01030</name>
</gene>
<evidence type="ECO:0000313" key="7">
    <source>
        <dbReference type="Proteomes" id="UP001168435"/>
    </source>
</evidence>
<reference evidence="3" key="2">
    <citation type="submission" date="2021-09" db="EMBL/GenBank/DDBJ databases">
        <authorList>
            <person name="Gilroy R."/>
        </authorList>
    </citation>
    <scope>NUCLEOTIDE SEQUENCE</scope>
    <source>
        <strain evidence="3">ChiGjej2B2-7701</strain>
    </source>
</reference>
<reference evidence="4" key="4">
    <citation type="submission" date="2024-05" db="EMBL/GenBank/DDBJ databases">
        <title>Identification and characterization of horizontal gene transfer across gut microbiota members of farm animals based on homology search.</title>
        <authorList>
            <person name="Schwarzerova J."/>
            <person name="Nykrynova M."/>
            <person name="Jureckova K."/>
            <person name="Cejkova D."/>
            <person name="Rychlik I."/>
        </authorList>
    </citation>
    <scope>NUCLEOTIDE SEQUENCE</scope>
    <source>
        <strain evidence="5">15_COKtk</strain>
        <strain evidence="4">176_SSukc20</strain>
    </source>
</reference>
<accession>A0A921ISH3</accession>
<dbReference type="EMBL" id="JAUEIQ010000006">
    <property type="protein sequence ID" value="MDN0064057.1"/>
    <property type="molecule type" value="Genomic_DNA"/>
</dbReference>
<sequence length="109" mass="11690">MNEPDFSTAYTSSNLAPTDGPQPVESASASTACQTNSSRFAYVLTFGILGVISLIIIAISLLLFAAFTTYTTEAQNIDVYSWGYESGADSHESLDDYGWYGLSADSHVL</sequence>
<organism evidence="3 6">
    <name type="scientific">Collinsella ihumii</name>
    <dbReference type="NCBI Taxonomy" id="1720204"/>
    <lineage>
        <taxon>Bacteria</taxon>
        <taxon>Bacillati</taxon>
        <taxon>Actinomycetota</taxon>
        <taxon>Coriobacteriia</taxon>
        <taxon>Coriobacteriales</taxon>
        <taxon>Coriobacteriaceae</taxon>
        <taxon>Collinsella</taxon>
    </lineage>
</organism>
<dbReference type="Proteomes" id="UP000746751">
    <property type="component" value="Unassembled WGS sequence"/>
</dbReference>
<dbReference type="Proteomes" id="UP001168435">
    <property type="component" value="Unassembled WGS sequence"/>
</dbReference>
<reference evidence="3" key="1">
    <citation type="journal article" date="2021" name="PeerJ">
        <title>Extensive microbial diversity within the chicken gut microbiome revealed by metagenomics and culture.</title>
        <authorList>
            <person name="Gilroy R."/>
            <person name="Ravi A."/>
            <person name="Getino M."/>
            <person name="Pursley I."/>
            <person name="Horton D.L."/>
            <person name="Alikhan N.F."/>
            <person name="Baker D."/>
            <person name="Gharbi K."/>
            <person name="Hall N."/>
            <person name="Watson M."/>
            <person name="Adriaenssens E.M."/>
            <person name="Foster-Nyarko E."/>
            <person name="Jarju S."/>
            <person name="Secka A."/>
            <person name="Antonio M."/>
            <person name="Oren A."/>
            <person name="Chaudhuri R.R."/>
            <person name="La Ragione R."/>
            <person name="Hildebrand F."/>
            <person name="Pallen M.J."/>
        </authorList>
    </citation>
    <scope>NUCLEOTIDE SEQUENCE</scope>
    <source>
        <strain evidence="3">ChiGjej2B2-7701</strain>
    </source>
</reference>
<feature type="region of interest" description="Disordered" evidence="1">
    <location>
        <begin position="1"/>
        <end position="30"/>
    </location>
</feature>
<evidence type="ECO:0000313" key="3">
    <source>
        <dbReference type="EMBL" id="HJG31223.1"/>
    </source>
</evidence>
<keyword evidence="2" id="KW-0812">Transmembrane</keyword>
<keyword evidence="2" id="KW-0472">Membrane</keyword>
<protein>
    <submittedName>
        <fullName evidence="3">Uncharacterized protein</fullName>
    </submittedName>
</protein>
<dbReference type="AlphaFoldDB" id="A0A921ISH3"/>
<reference evidence="4" key="3">
    <citation type="submission" date="2023-06" db="EMBL/GenBank/DDBJ databases">
        <authorList>
            <person name="Zeman M."/>
            <person name="Kubasova T."/>
            <person name="Jahodarova E."/>
            <person name="Nykrynova M."/>
            <person name="Rychlik I."/>
        </authorList>
    </citation>
    <scope>NUCLEOTIDE SEQUENCE</scope>
    <source>
        <strain evidence="5">15_COKtk</strain>
        <strain evidence="4">176_SSukc20</strain>
    </source>
</reference>
<evidence type="ECO:0000256" key="2">
    <source>
        <dbReference type="SAM" id="Phobius"/>
    </source>
</evidence>
<comment type="caution">
    <text evidence="3">The sequence shown here is derived from an EMBL/GenBank/DDBJ whole genome shotgun (WGS) entry which is preliminary data.</text>
</comment>
<dbReference type="EMBL" id="DYVF01000046">
    <property type="protein sequence ID" value="HJG31223.1"/>
    <property type="molecule type" value="Genomic_DNA"/>
</dbReference>
<dbReference type="EMBL" id="JAUEIR010000001">
    <property type="protein sequence ID" value="MDN0068284.1"/>
    <property type="molecule type" value="Genomic_DNA"/>
</dbReference>
<evidence type="ECO:0000313" key="4">
    <source>
        <dbReference type="EMBL" id="MDN0064057.1"/>
    </source>
</evidence>
<name>A0A921ISH3_9ACTN</name>
<evidence type="ECO:0000256" key="1">
    <source>
        <dbReference type="SAM" id="MobiDB-lite"/>
    </source>
</evidence>
<evidence type="ECO:0000313" key="6">
    <source>
        <dbReference type="Proteomes" id="UP000746751"/>
    </source>
</evidence>
<keyword evidence="2" id="KW-1133">Transmembrane helix</keyword>
<keyword evidence="7" id="KW-1185">Reference proteome</keyword>
<proteinExistence type="predicted"/>